<dbReference type="EMBL" id="FNOY01000127">
    <property type="protein sequence ID" value="SDZ07549.1"/>
    <property type="molecule type" value="Genomic_DNA"/>
</dbReference>
<dbReference type="AlphaFoldDB" id="A0A1H3Q479"/>
<sequence>MVKLTRKILSQALCVCLTAFSPAWSLASVQLIAEVGQAAEDFPPGYVYWGFDHPVMGPSGHIAFSGAADTSVRATDNHTHAVWSGRPGHLKALIKENEVLIHTPQTLRFLSAVESSLITNSSGHVAMMARLQSDLNSNHTIGLLVHADGHTHLALQTGQPAPGLPSGTVIHTIRDFVFTTAGLLILAEASGPSFQGLDLWFWNLNLNEPTKLPTPSSHCSYADINSLSLNQHGAATFIASLSHTTGGACNPSRGVFKWHNGQILPIVTDNDPVPGMAATVFSLGSYPLRASITDLDEIIFTAVLMDTIDSEWRSSAWVARSDGQLDLLVLDGESLPDNTTPGNGLNNTDFFANIESTDSGLSILKTTRQANRSTAITMGRARAIQPYHSIHETGTSQLSLIMQLNDPLPGFDASWFTGILTGEVAINKAGQFAFSSIIASESDILGSQRTAIWRSTEDGKTELAASVGMTLFVNNEVRKIEQINRLNRFVNLHKSGGSTVGGGVTQFSDQGEIIFAGKLGSNPGGIFLVTDGKKEGRVFALAEQSFPALFSPANPHTQNAEGFWYRHYPATNSYIGIRGQEVFVLGDAFGPGIQYLDTLDNILHFLEGIAQPGS</sequence>
<feature type="chain" id="PRO_5011673652" description="Delta-60 repeat domain-containing protein" evidence="1">
    <location>
        <begin position="28"/>
        <end position="614"/>
    </location>
</feature>
<dbReference type="RefSeq" id="WP_090415931.1">
    <property type="nucleotide sequence ID" value="NZ_FNOY01000127.1"/>
</dbReference>
<dbReference type="Proteomes" id="UP000198640">
    <property type="component" value="Unassembled WGS sequence"/>
</dbReference>
<evidence type="ECO:0008006" key="4">
    <source>
        <dbReference type="Google" id="ProtNLM"/>
    </source>
</evidence>
<gene>
    <name evidence="2" type="ORF">SAMN05421881_11274</name>
</gene>
<accession>A0A1H3Q479</accession>
<dbReference type="Pfam" id="PF24251">
    <property type="entry name" value="DUF7453"/>
    <property type="match status" value="1"/>
</dbReference>
<keyword evidence="1" id="KW-0732">Signal</keyword>
<keyword evidence="3" id="KW-1185">Reference proteome</keyword>
<dbReference type="OrthoDB" id="8545943at2"/>
<proteinExistence type="predicted"/>
<name>A0A1H3Q479_9PROT</name>
<evidence type="ECO:0000313" key="3">
    <source>
        <dbReference type="Proteomes" id="UP000198640"/>
    </source>
</evidence>
<dbReference type="InterPro" id="IPR055876">
    <property type="entry name" value="DUF7453"/>
</dbReference>
<feature type="signal peptide" evidence="1">
    <location>
        <begin position="1"/>
        <end position="27"/>
    </location>
</feature>
<dbReference type="NCBIfam" id="TIGR05002">
    <property type="entry name" value="NxxGxxAF_repeat"/>
    <property type="match status" value="2"/>
</dbReference>
<reference evidence="2 3" key="1">
    <citation type="submission" date="2016-10" db="EMBL/GenBank/DDBJ databases">
        <authorList>
            <person name="de Groot N.N."/>
        </authorList>
    </citation>
    <scope>NUCLEOTIDE SEQUENCE [LARGE SCALE GENOMIC DNA]</scope>
    <source>
        <strain evidence="2 3">Nm1</strain>
    </source>
</reference>
<evidence type="ECO:0000256" key="1">
    <source>
        <dbReference type="SAM" id="SignalP"/>
    </source>
</evidence>
<protein>
    <recommendedName>
        <fullName evidence="4">Delta-60 repeat domain-containing protein</fullName>
    </recommendedName>
</protein>
<evidence type="ECO:0000313" key="2">
    <source>
        <dbReference type="EMBL" id="SDZ07549.1"/>
    </source>
</evidence>
<organism evidence="2 3">
    <name type="scientific">Nitrosomonas halophila</name>
    <dbReference type="NCBI Taxonomy" id="44576"/>
    <lineage>
        <taxon>Bacteria</taxon>
        <taxon>Pseudomonadati</taxon>
        <taxon>Pseudomonadota</taxon>
        <taxon>Betaproteobacteria</taxon>
        <taxon>Nitrosomonadales</taxon>
        <taxon>Nitrosomonadaceae</taxon>
        <taxon>Nitrosomonas</taxon>
    </lineage>
</organism>